<dbReference type="InterPro" id="IPR051627">
    <property type="entry name" value="SLIT-ROBO_RhoGAP"/>
</dbReference>
<dbReference type="Proteomes" id="UP000245383">
    <property type="component" value="Unassembled WGS sequence"/>
</dbReference>
<accession>A0A2T9YN99</accession>
<evidence type="ECO:0000313" key="7">
    <source>
        <dbReference type="Proteomes" id="UP000245383"/>
    </source>
</evidence>
<organism evidence="6 7">
    <name type="scientific">Smittium simulii</name>
    <dbReference type="NCBI Taxonomy" id="133385"/>
    <lineage>
        <taxon>Eukaryota</taxon>
        <taxon>Fungi</taxon>
        <taxon>Fungi incertae sedis</taxon>
        <taxon>Zoopagomycota</taxon>
        <taxon>Kickxellomycotina</taxon>
        <taxon>Harpellomycetes</taxon>
        <taxon>Harpellales</taxon>
        <taxon>Legeriomycetaceae</taxon>
        <taxon>Smittium</taxon>
    </lineage>
</organism>
<name>A0A2T9YN99_9FUNG</name>
<dbReference type="SUPFAM" id="SSF50044">
    <property type="entry name" value="SH3-domain"/>
    <property type="match status" value="1"/>
</dbReference>
<evidence type="ECO:0000259" key="5">
    <source>
        <dbReference type="PROSITE" id="PS50002"/>
    </source>
</evidence>
<dbReference type="EMBL" id="MBFR01000114">
    <property type="protein sequence ID" value="PVU93806.1"/>
    <property type="molecule type" value="Genomic_DNA"/>
</dbReference>
<dbReference type="PANTHER" id="PTHR14166">
    <property type="entry name" value="SLIT-ROBO RHO GTPASE ACTIVATING PROTEIN"/>
    <property type="match status" value="1"/>
</dbReference>
<feature type="domain" description="SH3" evidence="5">
    <location>
        <begin position="75"/>
        <end position="134"/>
    </location>
</feature>
<dbReference type="SMART" id="SM00326">
    <property type="entry name" value="SH3"/>
    <property type="match status" value="1"/>
</dbReference>
<proteinExistence type="predicted"/>
<dbReference type="Pfam" id="PF00018">
    <property type="entry name" value="SH3_1"/>
    <property type="match status" value="1"/>
</dbReference>
<dbReference type="PROSITE" id="PS50002">
    <property type="entry name" value="SH3"/>
    <property type="match status" value="1"/>
</dbReference>
<evidence type="ECO:0000256" key="1">
    <source>
        <dbReference type="ARBA" id="ARBA00022443"/>
    </source>
</evidence>
<dbReference type="Gene3D" id="2.30.30.40">
    <property type="entry name" value="SH3 Domains"/>
    <property type="match status" value="1"/>
</dbReference>
<reference evidence="6 7" key="1">
    <citation type="journal article" date="2018" name="MBio">
        <title>Comparative Genomics Reveals the Core Gene Toolbox for the Fungus-Insect Symbiosis.</title>
        <authorList>
            <person name="Wang Y."/>
            <person name="Stata M."/>
            <person name="Wang W."/>
            <person name="Stajich J.E."/>
            <person name="White M.M."/>
            <person name="Moncalvo J.M."/>
        </authorList>
    </citation>
    <scope>NUCLEOTIDE SEQUENCE [LARGE SCALE GENOMIC DNA]</scope>
    <source>
        <strain evidence="6 7">SWE-8-4</strain>
    </source>
</reference>
<evidence type="ECO:0000313" key="6">
    <source>
        <dbReference type="EMBL" id="PVU93806.1"/>
    </source>
</evidence>
<feature type="region of interest" description="Disordered" evidence="4">
    <location>
        <begin position="50"/>
        <end position="70"/>
    </location>
</feature>
<dbReference type="CDD" id="cd00174">
    <property type="entry name" value="SH3"/>
    <property type="match status" value="1"/>
</dbReference>
<dbReference type="STRING" id="133385.A0A2T9YN99"/>
<keyword evidence="2" id="KW-0175">Coiled coil</keyword>
<keyword evidence="1 3" id="KW-0728">SH3 domain</keyword>
<feature type="compositionally biased region" description="Basic and acidic residues" evidence="4">
    <location>
        <begin position="54"/>
        <end position="63"/>
    </location>
</feature>
<comment type="caution">
    <text evidence="6">The sequence shown here is derived from an EMBL/GenBank/DDBJ whole genome shotgun (WGS) entry which is preliminary data.</text>
</comment>
<dbReference type="InterPro" id="IPR036028">
    <property type="entry name" value="SH3-like_dom_sf"/>
</dbReference>
<keyword evidence="7" id="KW-1185">Reference proteome</keyword>
<protein>
    <recommendedName>
        <fullName evidence="5">SH3 domain-containing protein</fullName>
    </recommendedName>
</protein>
<sequence>MDANVQIFDFAYPEDDPRHYGVYSAVEHSDTAVSSKNSINSFIEEETLGLKTSSESEAHKQAKQDSATEELPETLLLGKAVALFDFEGEGDEELSFKKGEQLILTKRQTSGWVVGYKGDEVGLVPEAYVKIIGEPLQ</sequence>
<evidence type="ECO:0000256" key="4">
    <source>
        <dbReference type="SAM" id="MobiDB-lite"/>
    </source>
</evidence>
<evidence type="ECO:0000256" key="2">
    <source>
        <dbReference type="ARBA" id="ARBA00023054"/>
    </source>
</evidence>
<evidence type="ECO:0000256" key="3">
    <source>
        <dbReference type="PROSITE-ProRule" id="PRU00192"/>
    </source>
</evidence>
<dbReference type="OrthoDB" id="19092at2759"/>
<gene>
    <name evidence="6" type="ORF">BB561_003025</name>
</gene>
<dbReference type="PRINTS" id="PR00452">
    <property type="entry name" value="SH3DOMAIN"/>
</dbReference>
<dbReference type="AlphaFoldDB" id="A0A2T9YN99"/>
<dbReference type="InterPro" id="IPR001452">
    <property type="entry name" value="SH3_domain"/>
</dbReference>